<comment type="caution">
    <text evidence="4">The sequence shown here is derived from an EMBL/GenBank/DDBJ whole genome shotgun (WGS) entry which is preliminary data.</text>
</comment>
<dbReference type="SUPFAM" id="SSF54768">
    <property type="entry name" value="dsRNA-binding domain-like"/>
    <property type="match status" value="2"/>
</dbReference>
<accession>A0ABD1F9A4</accession>
<dbReference type="InterPro" id="IPR014720">
    <property type="entry name" value="dsRBD_dom"/>
</dbReference>
<keyword evidence="1 2" id="KW-0694">RNA-binding</keyword>
<dbReference type="PANTHER" id="PTHR46205">
    <property type="entry name" value="LOQUACIOUS, ISOFORM B"/>
    <property type="match status" value="1"/>
</dbReference>
<feature type="domain" description="DRBM" evidence="3">
    <location>
        <begin position="108"/>
        <end position="176"/>
    </location>
</feature>
<dbReference type="Proteomes" id="UP001566132">
    <property type="component" value="Unassembled WGS sequence"/>
</dbReference>
<proteinExistence type="predicted"/>
<gene>
    <name evidence="4" type="ORF">ABEB36_003478</name>
</gene>
<keyword evidence="5" id="KW-1185">Reference proteome</keyword>
<feature type="domain" description="DRBM" evidence="3">
    <location>
        <begin position="7"/>
        <end position="75"/>
    </location>
</feature>
<evidence type="ECO:0000256" key="2">
    <source>
        <dbReference type="PROSITE-ProRule" id="PRU00266"/>
    </source>
</evidence>
<organism evidence="4 5">
    <name type="scientific">Hypothenemus hampei</name>
    <name type="common">Coffee berry borer</name>
    <dbReference type="NCBI Taxonomy" id="57062"/>
    <lineage>
        <taxon>Eukaryota</taxon>
        <taxon>Metazoa</taxon>
        <taxon>Ecdysozoa</taxon>
        <taxon>Arthropoda</taxon>
        <taxon>Hexapoda</taxon>
        <taxon>Insecta</taxon>
        <taxon>Pterygota</taxon>
        <taxon>Neoptera</taxon>
        <taxon>Endopterygota</taxon>
        <taxon>Coleoptera</taxon>
        <taxon>Polyphaga</taxon>
        <taxon>Cucujiformia</taxon>
        <taxon>Curculionidae</taxon>
        <taxon>Scolytinae</taxon>
        <taxon>Hypothenemus</taxon>
    </lineage>
</organism>
<evidence type="ECO:0000259" key="3">
    <source>
        <dbReference type="PROSITE" id="PS50137"/>
    </source>
</evidence>
<dbReference type="GO" id="GO:0010468">
    <property type="term" value="P:regulation of gene expression"/>
    <property type="evidence" value="ECO:0007669"/>
    <property type="project" value="UniProtKB-ARBA"/>
</dbReference>
<dbReference type="PROSITE" id="PS50137">
    <property type="entry name" value="DS_RBD"/>
    <property type="match status" value="2"/>
</dbReference>
<dbReference type="CDD" id="cd00048">
    <property type="entry name" value="DSRM_SF"/>
    <property type="match status" value="1"/>
</dbReference>
<dbReference type="Pfam" id="PF00035">
    <property type="entry name" value="dsrm"/>
    <property type="match status" value="2"/>
</dbReference>
<dbReference type="InterPro" id="IPR051247">
    <property type="entry name" value="RLC_Component"/>
</dbReference>
<dbReference type="PANTHER" id="PTHR46205:SF3">
    <property type="entry name" value="LOQUACIOUS, ISOFORM B"/>
    <property type="match status" value="1"/>
</dbReference>
<dbReference type="AlphaFoldDB" id="A0ABD1F9A4"/>
<dbReference type="Gene3D" id="3.30.160.20">
    <property type="match status" value="2"/>
</dbReference>
<dbReference type="EMBL" id="JBDJPC010000002">
    <property type="protein sequence ID" value="KAL1514180.1"/>
    <property type="molecule type" value="Genomic_DNA"/>
</dbReference>
<evidence type="ECO:0000313" key="4">
    <source>
        <dbReference type="EMBL" id="KAL1514180.1"/>
    </source>
</evidence>
<protein>
    <recommendedName>
        <fullName evidence="3">DRBM domain-containing protein</fullName>
    </recommendedName>
</protein>
<evidence type="ECO:0000313" key="5">
    <source>
        <dbReference type="Proteomes" id="UP001566132"/>
    </source>
</evidence>
<dbReference type="SMART" id="SM00358">
    <property type="entry name" value="DSRM"/>
    <property type="match status" value="2"/>
</dbReference>
<sequence length="317" mass="35525">MTSNTKTPVMVLQEFTVSRSLPPPDYHIIFQQSGTHLNRFDFVVSVAGIQARGTGSSKQIGKHQAALNALRILQEMGLYNPSENPVAAFKSEMTINDNDNGTVPISLNCIMELTALCMENKLPAQEFIEISSVGPPHNKEFTYECKVASVTTQAKSSTKKMAKQLAAKEMLNRIRNILPELIHEQDQQQKKITHDINEAVAAFAELDEVIPDKSVIMEELCYTLAKLMAFKGLNYEHFEQDLNEESEESLQKILAELEVGYILEEFQRKPPMAILILKIGTPFTVISIGKTSEEARSKALKDTFTLLNSFMQIKIES</sequence>
<evidence type="ECO:0000256" key="1">
    <source>
        <dbReference type="ARBA" id="ARBA00022884"/>
    </source>
</evidence>
<dbReference type="GO" id="GO:0003723">
    <property type="term" value="F:RNA binding"/>
    <property type="evidence" value="ECO:0007669"/>
    <property type="project" value="UniProtKB-UniRule"/>
</dbReference>
<reference evidence="4 5" key="1">
    <citation type="submission" date="2024-05" db="EMBL/GenBank/DDBJ databases">
        <title>Genetic variation in Jamaican populations of the coffee berry borer (Hypothenemus hampei).</title>
        <authorList>
            <person name="Errbii M."/>
            <person name="Myrie A."/>
        </authorList>
    </citation>
    <scope>NUCLEOTIDE SEQUENCE [LARGE SCALE GENOMIC DNA]</scope>
    <source>
        <strain evidence="4">JA-Hopewell-2020-01-JO</strain>
        <tissue evidence="4">Whole body</tissue>
    </source>
</reference>
<name>A0ABD1F9A4_HYPHA</name>